<dbReference type="HOGENOM" id="CLU_125927_0_0_5"/>
<dbReference type="KEGG" id="goy:GLS_c06300"/>
<dbReference type="RefSeq" id="WP_193363838.1">
    <property type="nucleotide sequence ID" value="NZ_CP004373.1"/>
</dbReference>
<feature type="region of interest" description="Disordered" evidence="1">
    <location>
        <begin position="165"/>
        <end position="191"/>
    </location>
</feature>
<accession>A0A067Z2P9</accession>
<dbReference type="GeneID" id="56904859"/>
<feature type="transmembrane region" description="Helical" evidence="2">
    <location>
        <begin position="72"/>
        <end position="90"/>
    </location>
</feature>
<protein>
    <recommendedName>
        <fullName evidence="5">DUF4405 domain-containing protein</fullName>
    </recommendedName>
</protein>
<feature type="transmembrane region" description="Helical" evidence="2">
    <location>
        <begin position="43"/>
        <end position="60"/>
    </location>
</feature>
<reference evidence="3 4" key="1">
    <citation type="journal article" date="2015" name="Appl. Microbiol. Biotechnol.">
        <title>The consequence of an additional NADH dehydrogenase paralog on the growth of Gluconobacter oxydans DSM3504.</title>
        <authorList>
            <person name="Kostner D."/>
            <person name="Luchterhand B."/>
            <person name="Junker A."/>
            <person name="Volland S."/>
            <person name="Daniel R."/>
            <person name="Buchs J."/>
            <person name="Liebl W."/>
            <person name="Ehrenreich A."/>
        </authorList>
    </citation>
    <scope>NUCLEOTIDE SEQUENCE [LARGE SCALE GENOMIC DNA]</scope>
    <source>
        <strain evidence="3">DSM 3504</strain>
    </source>
</reference>
<sequence length="191" mass="20900">MFKTFMNRYGTPLTTGFFIVSGVTGVALFFHWGPTAFHPIHEWLSMVLLAPFILHLVKNWTSLVNYARRKTLYVPLIIAFAGCIPFFFQAPSGHAGNRQTAFMALPVLEHAPLTLLAPLVHTDADALMHRLQAQGYTVSSADQTLDDIAKASGHPVNDTVVAALQRPHDHGGPGDGSGHGGHHQHPEQHQD</sequence>
<gene>
    <name evidence="3" type="ORF">GLS_c06300</name>
</gene>
<evidence type="ECO:0000313" key="4">
    <source>
        <dbReference type="Proteomes" id="UP000031656"/>
    </source>
</evidence>
<organism evidence="3 4">
    <name type="scientific">Gluconobacter oxydans DSM 3504</name>
    <dbReference type="NCBI Taxonomy" id="1288313"/>
    <lineage>
        <taxon>Bacteria</taxon>
        <taxon>Pseudomonadati</taxon>
        <taxon>Pseudomonadota</taxon>
        <taxon>Alphaproteobacteria</taxon>
        <taxon>Acetobacterales</taxon>
        <taxon>Acetobacteraceae</taxon>
        <taxon>Gluconobacter</taxon>
    </lineage>
</organism>
<name>A0A067Z2P9_GLUOY</name>
<keyword evidence="2" id="KW-1133">Transmembrane helix</keyword>
<keyword evidence="2" id="KW-0472">Membrane</keyword>
<evidence type="ECO:0000256" key="1">
    <source>
        <dbReference type="SAM" id="MobiDB-lite"/>
    </source>
</evidence>
<evidence type="ECO:0008006" key="5">
    <source>
        <dbReference type="Google" id="ProtNLM"/>
    </source>
</evidence>
<dbReference type="Proteomes" id="UP000031656">
    <property type="component" value="Chromosome"/>
</dbReference>
<keyword evidence="2" id="KW-0812">Transmembrane</keyword>
<dbReference type="EMBL" id="CP004373">
    <property type="protein sequence ID" value="AHK70544.1"/>
    <property type="molecule type" value="Genomic_DNA"/>
</dbReference>
<proteinExistence type="predicted"/>
<feature type="transmembrane region" description="Helical" evidence="2">
    <location>
        <begin position="12"/>
        <end position="31"/>
    </location>
</feature>
<dbReference type="AlphaFoldDB" id="A0A067Z2P9"/>
<evidence type="ECO:0000313" key="3">
    <source>
        <dbReference type="EMBL" id="AHK70544.1"/>
    </source>
</evidence>
<evidence type="ECO:0000256" key="2">
    <source>
        <dbReference type="SAM" id="Phobius"/>
    </source>
</evidence>